<accession>A0AAN6N082</accession>
<evidence type="ECO:0000313" key="12">
    <source>
        <dbReference type="Proteomes" id="UP001303473"/>
    </source>
</evidence>
<evidence type="ECO:0000256" key="7">
    <source>
        <dbReference type="ARBA" id="ARBA00023002"/>
    </source>
</evidence>
<reference evidence="12" key="1">
    <citation type="journal article" date="2023" name="Mol. Phylogenet. Evol.">
        <title>Genome-scale phylogeny and comparative genomics of the fungal order Sordariales.</title>
        <authorList>
            <person name="Hensen N."/>
            <person name="Bonometti L."/>
            <person name="Westerberg I."/>
            <person name="Brannstrom I.O."/>
            <person name="Guillou S."/>
            <person name="Cros-Aarteil S."/>
            <person name="Calhoun S."/>
            <person name="Haridas S."/>
            <person name="Kuo A."/>
            <person name="Mondo S."/>
            <person name="Pangilinan J."/>
            <person name="Riley R."/>
            <person name="LaButti K."/>
            <person name="Andreopoulos B."/>
            <person name="Lipzen A."/>
            <person name="Chen C."/>
            <person name="Yan M."/>
            <person name="Daum C."/>
            <person name="Ng V."/>
            <person name="Clum A."/>
            <person name="Steindorff A."/>
            <person name="Ohm R.A."/>
            <person name="Martin F."/>
            <person name="Silar P."/>
            <person name="Natvig D.O."/>
            <person name="Lalanne C."/>
            <person name="Gautier V."/>
            <person name="Ament-Velasquez S.L."/>
            <person name="Kruys A."/>
            <person name="Hutchinson M.I."/>
            <person name="Powell A.J."/>
            <person name="Barry K."/>
            <person name="Miller A.N."/>
            <person name="Grigoriev I.V."/>
            <person name="Debuchy R."/>
            <person name="Gladieux P."/>
            <person name="Hiltunen Thoren M."/>
            <person name="Johannesson H."/>
        </authorList>
    </citation>
    <scope>NUCLEOTIDE SEQUENCE [LARGE SCALE GENOMIC DNA]</scope>
    <source>
        <strain evidence="12">CBS 340.73</strain>
    </source>
</reference>
<dbReference type="AlphaFoldDB" id="A0AAN6N082"/>
<gene>
    <name evidence="11" type="ORF">QBC46DRAFT_357320</name>
</gene>
<keyword evidence="12" id="KW-1185">Reference proteome</keyword>
<proteinExistence type="predicted"/>
<dbReference type="GO" id="GO:0046872">
    <property type="term" value="F:metal ion binding"/>
    <property type="evidence" value="ECO:0007669"/>
    <property type="project" value="UniProtKB-KW"/>
</dbReference>
<evidence type="ECO:0000256" key="5">
    <source>
        <dbReference type="ARBA" id="ARBA00022723"/>
    </source>
</evidence>
<feature type="non-terminal residue" evidence="11">
    <location>
        <position position="1"/>
    </location>
</feature>
<dbReference type="PANTHER" id="PTHR11771">
    <property type="entry name" value="LIPOXYGENASE"/>
    <property type="match status" value="1"/>
</dbReference>
<dbReference type="InterPro" id="IPR036226">
    <property type="entry name" value="LipOase_C_sf"/>
</dbReference>
<dbReference type="SUPFAM" id="SSF48484">
    <property type="entry name" value="Lipoxigenase"/>
    <property type="match status" value="1"/>
</dbReference>
<evidence type="ECO:0000256" key="1">
    <source>
        <dbReference type="ARBA" id="ARBA00000366"/>
    </source>
</evidence>
<comment type="cofactor">
    <cofactor evidence="2">
        <name>Mn(2+)</name>
        <dbReference type="ChEBI" id="CHEBI:29035"/>
    </cofactor>
</comment>
<dbReference type="InterPro" id="IPR013819">
    <property type="entry name" value="LipOase_C"/>
</dbReference>
<evidence type="ECO:0000256" key="2">
    <source>
        <dbReference type="ARBA" id="ARBA00001936"/>
    </source>
</evidence>
<evidence type="ECO:0000313" key="11">
    <source>
        <dbReference type="EMBL" id="KAK3936639.1"/>
    </source>
</evidence>
<organism evidence="11 12">
    <name type="scientific">Diplogelasinospora grovesii</name>
    <dbReference type="NCBI Taxonomy" id="303347"/>
    <lineage>
        <taxon>Eukaryota</taxon>
        <taxon>Fungi</taxon>
        <taxon>Dikarya</taxon>
        <taxon>Ascomycota</taxon>
        <taxon>Pezizomycotina</taxon>
        <taxon>Sordariomycetes</taxon>
        <taxon>Sordariomycetidae</taxon>
        <taxon>Sordariales</taxon>
        <taxon>Diplogelasinosporaceae</taxon>
        <taxon>Diplogelasinospora</taxon>
    </lineage>
</organism>
<keyword evidence="7" id="KW-0560">Oxidoreductase</keyword>
<evidence type="ECO:0000256" key="6">
    <source>
        <dbReference type="ARBA" id="ARBA00022964"/>
    </source>
</evidence>
<comment type="catalytic activity">
    <reaction evidence="1">
        <text>(9Z,12Z)-octadecadienoate + O2 = (11S)-hydroperoxy-(9Z,12Z)-octadecadienoate</text>
        <dbReference type="Rhea" id="RHEA:18993"/>
        <dbReference type="ChEBI" id="CHEBI:15379"/>
        <dbReference type="ChEBI" id="CHEBI:30245"/>
        <dbReference type="ChEBI" id="CHEBI:57467"/>
        <dbReference type="EC" id="1.13.11.45"/>
    </reaction>
</comment>
<evidence type="ECO:0000256" key="4">
    <source>
        <dbReference type="ARBA" id="ARBA00021175"/>
    </source>
</evidence>
<keyword evidence="8" id="KW-0464">Manganese</keyword>
<dbReference type="Gene3D" id="1.20.245.10">
    <property type="entry name" value="Lipoxygenase-1, Domain 5"/>
    <property type="match status" value="1"/>
</dbReference>
<keyword evidence="6" id="KW-0223">Dioxygenase</keyword>
<evidence type="ECO:0000259" key="10">
    <source>
        <dbReference type="PROSITE" id="PS51393"/>
    </source>
</evidence>
<dbReference type="Proteomes" id="UP001303473">
    <property type="component" value="Unassembled WGS sequence"/>
</dbReference>
<dbReference type="Pfam" id="PF00305">
    <property type="entry name" value="Lipoxygenase"/>
    <property type="match status" value="1"/>
</dbReference>
<feature type="region of interest" description="Disordered" evidence="9">
    <location>
        <begin position="9"/>
        <end position="30"/>
    </location>
</feature>
<dbReference type="GO" id="GO:0034440">
    <property type="term" value="P:lipid oxidation"/>
    <property type="evidence" value="ECO:0007669"/>
    <property type="project" value="InterPro"/>
</dbReference>
<dbReference type="EMBL" id="MU853877">
    <property type="protein sequence ID" value="KAK3936639.1"/>
    <property type="molecule type" value="Genomic_DNA"/>
</dbReference>
<evidence type="ECO:0000256" key="9">
    <source>
        <dbReference type="SAM" id="MobiDB-lite"/>
    </source>
</evidence>
<dbReference type="InterPro" id="IPR000907">
    <property type="entry name" value="LipOase"/>
</dbReference>
<protein>
    <recommendedName>
        <fullName evidence="4">Manganese lipoxygenase</fullName>
        <ecNumber evidence="3">1.13.11.45</ecNumber>
    </recommendedName>
</protein>
<feature type="domain" description="Lipoxygenase" evidence="10">
    <location>
        <begin position="290"/>
        <end position="768"/>
    </location>
</feature>
<comment type="caution">
    <text evidence="11">The sequence shown here is derived from an EMBL/GenBank/DDBJ whole genome shotgun (WGS) entry which is preliminary data.</text>
</comment>
<evidence type="ECO:0000256" key="3">
    <source>
        <dbReference type="ARBA" id="ARBA00013178"/>
    </source>
</evidence>
<name>A0AAN6N082_9PEZI</name>
<sequence>MTNCFCLRRTKTSRTSRMGDPRSPISPAEPSLPERALHYVEGMFHNMLHPDLPGPPPSVTAMRPSQNTILNHPTEKEYLAQVAPKEVKNAPLPSFDPGIFDNELVKLKLYPTLDKKDGTVVKEPEGNITKGTYMGTQVALTQAYARIEQTYASYFDVLAVEPTLPRYISLDDKRKIYRWSAYPKNADGTPAEYPPHLETVPSDQAVSPFGIFSALGLVETQVILQKITPDEDGFLGRTKKWLEEKSRAAAFGGDPQNGLKIEDVVQYNKYHRKYGTDISNGGNIGLLDDWYSDRRFADQQFTGTNPTTITRASPTWIADFSKAADRGGYDKWVAALAKADPASLFVQDGSYFRKAFGVPNPEEVLHHKQPGSTDNWTVGAVSLFQLHDDGKLHPIAICVDHKGSMEKSVTIFNKRMTPSGSEAKEKEDWPWRYAKTCAQVTDWMRHELTVHLTLSHLVEEAIIVATNRTIPMEHYVYRLLSPHWYKTLSLNAAARSTLVPQIIVDLVGASPEQCSSFLRDAYDTYDFVGSYVPNDLERRGFPNTEEGLKHPRYKNYPYAKNMLSLWITLRTYVKSMLLVSVDNKKDPDAAIADDPYIQGWVEEIKTAGFMPSFPEIKTLDALVDAITMCIHIAAPFHSAVNYLQNFYQVFVIAKPPALCAPPPASLEELKFYKEPDMVAALPMNKQRTWLLAAQIPWLLSFKVDDDRSLLNYAASQWNVYKWKESEKEKQIKDSRLQVQFFHNSKDMDKDSIPYMVLDPGLTAVSILI</sequence>
<dbReference type="GO" id="GO:0050584">
    <property type="term" value="F:linoleate 11-lipoxygenase activity"/>
    <property type="evidence" value="ECO:0007669"/>
    <property type="project" value="UniProtKB-EC"/>
</dbReference>
<evidence type="ECO:0000256" key="8">
    <source>
        <dbReference type="ARBA" id="ARBA00023211"/>
    </source>
</evidence>
<dbReference type="EC" id="1.13.11.45" evidence="3"/>
<keyword evidence="5" id="KW-0479">Metal-binding</keyword>
<dbReference type="GO" id="GO:0043651">
    <property type="term" value="P:linoleic acid metabolic process"/>
    <property type="evidence" value="ECO:0007669"/>
    <property type="project" value="UniProtKB-ARBA"/>
</dbReference>
<dbReference type="PROSITE" id="PS51393">
    <property type="entry name" value="LIPOXYGENASE_3"/>
    <property type="match status" value="1"/>
</dbReference>